<proteinExistence type="predicted"/>
<reference evidence="3" key="2">
    <citation type="submission" date="2015-08" db="UniProtKB">
        <authorList>
            <consortium name="WormBaseParasite"/>
        </authorList>
    </citation>
    <scope>IDENTIFICATION</scope>
</reference>
<dbReference type="PANTHER" id="PTHR24348:SF71">
    <property type="entry name" value="PROTEIN KINASE DOMAIN-CONTAINING PROTEIN"/>
    <property type="match status" value="1"/>
</dbReference>
<dbReference type="GO" id="GO:0010506">
    <property type="term" value="P:regulation of autophagy"/>
    <property type="evidence" value="ECO:0007669"/>
    <property type="project" value="InterPro"/>
</dbReference>
<dbReference type="WBParaSite" id="SVE_1826500.1">
    <property type="protein sequence ID" value="SVE_1826500.1"/>
    <property type="gene ID" value="SVE_1826500"/>
</dbReference>
<dbReference type="Gene3D" id="1.10.510.10">
    <property type="entry name" value="Transferase(Phosphotransferase) domain 1"/>
    <property type="match status" value="1"/>
</dbReference>
<evidence type="ECO:0000259" key="1">
    <source>
        <dbReference type="PROSITE" id="PS50011"/>
    </source>
</evidence>
<dbReference type="InterPro" id="IPR045269">
    <property type="entry name" value="Atg1-like"/>
</dbReference>
<dbReference type="InterPro" id="IPR008271">
    <property type="entry name" value="Ser/Thr_kinase_AS"/>
</dbReference>
<dbReference type="PROSITE" id="PS50011">
    <property type="entry name" value="PROTEIN_KINASE_DOM"/>
    <property type="match status" value="1"/>
</dbReference>
<evidence type="ECO:0000313" key="3">
    <source>
        <dbReference type="WBParaSite" id="SVE_1826500.1"/>
    </source>
</evidence>
<dbReference type="Proteomes" id="UP000035680">
    <property type="component" value="Unassembled WGS sequence"/>
</dbReference>
<name>A0A0K0G0N0_STRVS</name>
<sequence length="332" mass="38595">MHDEPVVRSEFAFDYQKDTILDKKDFIEKITEQSSFFIKKFPNQTNSFYLAYKDIIENALTELETPHIYHTGHSTVYKGYSKKYNKTVAIKVIHKNKIPESCREIFLPRELFVTQSANHPNIGKCLYISQPTESNIVIISEYYNNGTLQDLINKYRRLPEKTCAIIFRQLIEAVNYLHQRGVVHRDIKPLNILFDENRNLKLVDFGFAREIKLTDKSTSFCGSPNYTTGNIILQQPYCPYAGDWYSIGVVLFVMLTGDFPMNPVDRIKSGMDDVTFFSYLPSKRAVTLLNKLLSNNESERAGYKECIGSDFMKFHNGEWQLSDDNYIYKLLQ</sequence>
<dbReference type="AlphaFoldDB" id="A0A0K0G0N0"/>
<dbReference type="InterPro" id="IPR000719">
    <property type="entry name" value="Prot_kinase_dom"/>
</dbReference>
<dbReference type="GO" id="GO:0006914">
    <property type="term" value="P:autophagy"/>
    <property type="evidence" value="ECO:0007669"/>
    <property type="project" value="UniProtKB-ARBA"/>
</dbReference>
<dbReference type="SMART" id="SM00220">
    <property type="entry name" value="S_TKc"/>
    <property type="match status" value="1"/>
</dbReference>
<dbReference type="GO" id="GO:0005524">
    <property type="term" value="F:ATP binding"/>
    <property type="evidence" value="ECO:0007669"/>
    <property type="project" value="InterPro"/>
</dbReference>
<dbReference type="InterPro" id="IPR011009">
    <property type="entry name" value="Kinase-like_dom_sf"/>
</dbReference>
<feature type="domain" description="Protein kinase" evidence="1">
    <location>
        <begin position="62"/>
        <end position="312"/>
    </location>
</feature>
<dbReference type="GO" id="GO:0005737">
    <property type="term" value="C:cytoplasm"/>
    <property type="evidence" value="ECO:0007669"/>
    <property type="project" value="TreeGrafter"/>
</dbReference>
<dbReference type="GO" id="GO:0004674">
    <property type="term" value="F:protein serine/threonine kinase activity"/>
    <property type="evidence" value="ECO:0007669"/>
    <property type="project" value="InterPro"/>
</dbReference>
<keyword evidence="2" id="KW-1185">Reference proteome</keyword>
<dbReference type="STRING" id="75913.A0A0K0G0N0"/>
<dbReference type="Pfam" id="PF00069">
    <property type="entry name" value="Pkinase"/>
    <property type="match status" value="1"/>
</dbReference>
<evidence type="ECO:0000313" key="2">
    <source>
        <dbReference type="Proteomes" id="UP000035680"/>
    </source>
</evidence>
<accession>A0A0K0G0N0</accession>
<dbReference type="PROSITE" id="PS00108">
    <property type="entry name" value="PROTEIN_KINASE_ST"/>
    <property type="match status" value="1"/>
</dbReference>
<reference evidence="2" key="1">
    <citation type="submission" date="2014-07" db="EMBL/GenBank/DDBJ databases">
        <authorList>
            <person name="Martin A.A"/>
            <person name="De Silva N."/>
        </authorList>
    </citation>
    <scope>NUCLEOTIDE SEQUENCE</scope>
</reference>
<dbReference type="PANTHER" id="PTHR24348">
    <property type="entry name" value="SERINE/THREONINE-PROTEIN KINASE UNC-51-RELATED"/>
    <property type="match status" value="1"/>
</dbReference>
<organism evidence="2 3">
    <name type="scientific">Strongyloides venezuelensis</name>
    <name type="common">Threadworm</name>
    <dbReference type="NCBI Taxonomy" id="75913"/>
    <lineage>
        <taxon>Eukaryota</taxon>
        <taxon>Metazoa</taxon>
        <taxon>Ecdysozoa</taxon>
        <taxon>Nematoda</taxon>
        <taxon>Chromadorea</taxon>
        <taxon>Rhabditida</taxon>
        <taxon>Tylenchina</taxon>
        <taxon>Panagrolaimomorpha</taxon>
        <taxon>Strongyloidoidea</taxon>
        <taxon>Strongyloididae</taxon>
        <taxon>Strongyloides</taxon>
    </lineage>
</organism>
<protein>
    <submittedName>
        <fullName evidence="3">AT25266p (inferred by orthology to a D. melanogaster protein)</fullName>
    </submittedName>
</protein>
<dbReference type="SUPFAM" id="SSF56112">
    <property type="entry name" value="Protein kinase-like (PK-like)"/>
    <property type="match status" value="1"/>
</dbReference>